<feature type="transmembrane region" description="Helical" evidence="1">
    <location>
        <begin position="39"/>
        <end position="59"/>
    </location>
</feature>
<sequence length="62" mass="6216">MTRGSVLGYALATLMVIVGAYVALAGMGHVGESGDTSRGWSFVGSLLAGFGVALGLTVASRR</sequence>
<protein>
    <submittedName>
        <fullName evidence="2">Uncharacterized protein</fullName>
    </submittedName>
</protein>
<feature type="transmembrane region" description="Helical" evidence="1">
    <location>
        <begin position="7"/>
        <end position="27"/>
    </location>
</feature>
<reference evidence="3" key="1">
    <citation type="journal article" date="2019" name="Int. J. Syst. Evol. Microbiol.">
        <title>The Global Catalogue of Microorganisms (GCM) 10K type strain sequencing project: providing services to taxonomists for standard genome sequencing and annotation.</title>
        <authorList>
            <consortium name="The Broad Institute Genomics Platform"/>
            <consortium name="The Broad Institute Genome Sequencing Center for Infectious Disease"/>
            <person name="Wu L."/>
            <person name="Ma J."/>
        </authorList>
    </citation>
    <scope>NUCLEOTIDE SEQUENCE [LARGE SCALE GENOMIC DNA]</scope>
    <source>
        <strain evidence="3">JCM 16703</strain>
    </source>
</reference>
<keyword evidence="3" id="KW-1185">Reference proteome</keyword>
<evidence type="ECO:0000313" key="3">
    <source>
        <dbReference type="Proteomes" id="UP001501495"/>
    </source>
</evidence>
<comment type="caution">
    <text evidence="2">The sequence shown here is derived from an EMBL/GenBank/DDBJ whole genome shotgun (WGS) entry which is preliminary data.</text>
</comment>
<dbReference type="Proteomes" id="UP001501495">
    <property type="component" value="Unassembled WGS sequence"/>
</dbReference>
<name>A0ABP7XWN0_9ACTN</name>
<evidence type="ECO:0000313" key="2">
    <source>
        <dbReference type="EMBL" id="GAA4127053.1"/>
    </source>
</evidence>
<keyword evidence="1" id="KW-0812">Transmembrane</keyword>
<dbReference type="EMBL" id="BAAAZH010000028">
    <property type="protein sequence ID" value="GAA4127053.1"/>
    <property type="molecule type" value="Genomic_DNA"/>
</dbReference>
<proteinExistence type="predicted"/>
<keyword evidence="1" id="KW-0472">Membrane</keyword>
<keyword evidence="1" id="KW-1133">Transmembrane helix</keyword>
<evidence type="ECO:0000256" key="1">
    <source>
        <dbReference type="SAM" id="Phobius"/>
    </source>
</evidence>
<dbReference type="RefSeq" id="WP_344734986.1">
    <property type="nucleotide sequence ID" value="NZ_BAAAZH010000028.1"/>
</dbReference>
<accession>A0ABP7XWN0</accession>
<gene>
    <name evidence="2" type="ORF">GCM10022215_37260</name>
</gene>
<organism evidence="2 3">
    <name type="scientific">Nocardioides fonticola</name>
    <dbReference type="NCBI Taxonomy" id="450363"/>
    <lineage>
        <taxon>Bacteria</taxon>
        <taxon>Bacillati</taxon>
        <taxon>Actinomycetota</taxon>
        <taxon>Actinomycetes</taxon>
        <taxon>Propionibacteriales</taxon>
        <taxon>Nocardioidaceae</taxon>
        <taxon>Nocardioides</taxon>
    </lineage>
</organism>